<dbReference type="SUPFAM" id="SSF48452">
    <property type="entry name" value="TPR-like"/>
    <property type="match status" value="2"/>
</dbReference>
<name>A0A2N9LCS4_9BACT</name>
<feature type="signal peptide" evidence="2">
    <location>
        <begin position="1"/>
        <end position="22"/>
    </location>
</feature>
<evidence type="ECO:0000256" key="2">
    <source>
        <dbReference type="SAM" id="SignalP"/>
    </source>
</evidence>
<feature type="compositionally biased region" description="Polar residues" evidence="1">
    <location>
        <begin position="451"/>
        <end position="466"/>
    </location>
</feature>
<organism evidence="3 4">
    <name type="scientific">Candidatus Sulfuritelmatomonas gaucii</name>
    <dbReference type="NCBI Taxonomy" id="2043161"/>
    <lineage>
        <taxon>Bacteria</taxon>
        <taxon>Pseudomonadati</taxon>
        <taxon>Acidobacteriota</taxon>
        <taxon>Terriglobia</taxon>
        <taxon>Terriglobales</taxon>
        <taxon>Acidobacteriaceae</taxon>
        <taxon>Candidatus Sulfuritelmatomonas</taxon>
    </lineage>
</organism>
<dbReference type="Gene3D" id="1.25.40.10">
    <property type="entry name" value="Tetratricopeptide repeat domain"/>
    <property type="match status" value="2"/>
</dbReference>
<protein>
    <recommendedName>
        <fullName evidence="5">Tetratricopeptide repeat protein</fullName>
    </recommendedName>
</protein>
<dbReference type="InterPro" id="IPR011990">
    <property type="entry name" value="TPR-like_helical_dom_sf"/>
</dbReference>
<evidence type="ECO:0008006" key="5">
    <source>
        <dbReference type="Google" id="ProtNLM"/>
    </source>
</evidence>
<accession>A0A2N9LCS4</accession>
<dbReference type="AlphaFoldDB" id="A0A2N9LCS4"/>
<dbReference type="PANTHER" id="PTHR45588:SF1">
    <property type="entry name" value="WW DOMAIN-CONTAINING PROTEIN"/>
    <property type="match status" value="1"/>
</dbReference>
<proteinExistence type="predicted"/>
<gene>
    <name evidence="3" type="ORF">SBA5_30138</name>
</gene>
<dbReference type="EMBL" id="OKRB01000086">
    <property type="protein sequence ID" value="SPE20933.1"/>
    <property type="molecule type" value="Genomic_DNA"/>
</dbReference>
<keyword evidence="2" id="KW-0732">Signal</keyword>
<dbReference type="Proteomes" id="UP000239735">
    <property type="component" value="Unassembled WGS sequence"/>
</dbReference>
<dbReference type="PANTHER" id="PTHR45588">
    <property type="entry name" value="TPR DOMAIN-CONTAINING PROTEIN"/>
    <property type="match status" value="1"/>
</dbReference>
<evidence type="ECO:0000313" key="4">
    <source>
        <dbReference type="Proteomes" id="UP000239735"/>
    </source>
</evidence>
<reference evidence="4" key="1">
    <citation type="submission" date="2018-02" db="EMBL/GenBank/DDBJ databases">
        <authorList>
            <person name="Hausmann B."/>
        </authorList>
    </citation>
    <scope>NUCLEOTIDE SEQUENCE [LARGE SCALE GENOMIC DNA]</scope>
    <source>
        <strain evidence="4">Peat soil MAG SbA5</strain>
    </source>
</reference>
<feature type="chain" id="PRO_5014757457" description="Tetratricopeptide repeat protein" evidence="2">
    <location>
        <begin position="23"/>
        <end position="607"/>
    </location>
</feature>
<dbReference type="OrthoDB" id="9778494at2"/>
<evidence type="ECO:0000256" key="1">
    <source>
        <dbReference type="SAM" id="MobiDB-lite"/>
    </source>
</evidence>
<feature type="compositionally biased region" description="Basic and acidic residues" evidence="1">
    <location>
        <begin position="435"/>
        <end position="448"/>
    </location>
</feature>
<sequence>MRYAVSLFIIAISLPFLPRSIAQSGAAMPPMDDMKPVPPPDQLPVPIKMTGIGNSHITIKANAEAQQWFDQGLSLLHDFWDYESAKAFEEAIRKDPGCAMCYWGLAQAEEFRGGPGKAFAKQALDQAVHLEPKASKTDRLYIEAALAASGEDSGDDHSASIAIYRKLIQKEPHDIEARIFLANALGRDSNSGYDDNGEPKGGEKEKIAILTGVLKDAPNDSAANHYWIHAMEPSNHPERAIPSAALLASLAPTSGHMVHMPGHIYYRVGDYASADRWFTASTEADERYMQEQHVSVDDDWNYVHNLMYAIANLMEQGRLEAANALSDHLAQARGQVSESLYIWSARDQITRVSRRLPVALRIGDWPAVISMLDQAQLASGDKTTNLRFLQSELHSFAHGMQALDKGDIAAAQAASAQMDAGLWREGADEQAESAAKADAEKNKADADQAKSATATGKSNTASTQPVTDPINPDAYSGPLVKTLLFDQAIQAEKKLGYHEPPFYIRPVAETEAEALLRAKDYAGAKAAFQKALEERPNSGFELYGIARSDELAGNTVLAQTEYRAFITAWPSADPNLPQIAHAREVLGQSNTLANRMGRAGQFNATSR</sequence>
<evidence type="ECO:0000313" key="3">
    <source>
        <dbReference type="EMBL" id="SPE20933.1"/>
    </source>
</evidence>
<feature type="region of interest" description="Disordered" evidence="1">
    <location>
        <begin position="424"/>
        <end position="472"/>
    </location>
</feature>